<proteinExistence type="predicted"/>
<reference evidence="1 2" key="1">
    <citation type="submission" date="2019-02" db="EMBL/GenBank/DDBJ databases">
        <title>Deep-cultivation of Planctomycetes and their phenomic and genomic characterization uncovers novel biology.</title>
        <authorList>
            <person name="Wiegand S."/>
            <person name="Jogler M."/>
            <person name="Boedeker C."/>
            <person name="Pinto D."/>
            <person name="Vollmers J."/>
            <person name="Rivas-Marin E."/>
            <person name="Kohn T."/>
            <person name="Peeters S.H."/>
            <person name="Heuer A."/>
            <person name="Rast P."/>
            <person name="Oberbeckmann S."/>
            <person name="Bunk B."/>
            <person name="Jeske O."/>
            <person name="Meyerdierks A."/>
            <person name="Storesund J.E."/>
            <person name="Kallscheuer N."/>
            <person name="Luecker S."/>
            <person name="Lage O.M."/>
            <person name="Pohl T."/>
            <person name="Merkel B.J."/>
            <person name="Hornburger P."/>
            <person name="Mueller R.-W."/>
            <person name="Bruemmer F."/>
            <person name="Labrenz M."/>
            <person name="Spormann A.M."/>
            <person name="Op Den Camp H."/>
            <person name="Overmann J."/>
            <person name="Amann R."/>
            <person name="Jetten M.S.M."/>
            <person name="Mascher T."/>
            <person name="Medema M.H."/>
            <person name="Devos D.P."/>
            <person name="Kaster A.-K."/>
            <person name="Ovreas L."/>
            <person name="Rohde M."/>
            <person name="Galperin M.Y."/>
            <person name="Jogler C."/>
        </authorList>
    </citation>
    <scope>NUCLEOTIDE SEQUENCE [LARGE SCALE GENOMIC DNA]</scope>
    <source>
        <strain evidence="1 2">Pla100</strain>
    </source>
</reference>
<gene>
    <name evidence="1" type="ORF">Pla100_46220</name>
</gene>
<dbReference type="EMBL" id="SJPM01000011">
    <property type="protein sequence ID" value="TWT92602.1"/>
    <property type="molecule type" value="Genomic_DNA"/>
</dbReference>
<comment type="caution">
    <text evidence="1">The sequence shown here is derived from an EMBL/GenBank/DDBJ whole genome shotgun (WGS) entry which is preliminary data.</text>
</comment>
<evidence type="ECO:0000313" key="1">
    <source>
        <dbReference type="EMBL" id="TWT92602.1"/>
    </source>
</evidence>
<dbReference type="RefSeq" id="WP_146580266.1">
    <property type="nucleotide sequence ID" value="NZ_SJPM01000011.1"/>
</dbReference>
<dbReference type="OrthoDB" id="276146at2"/>
<keyword evidence="2" id="KW-1185">Reference proteome</keyword>
<name>A0A5C5ZY56_9BACT</name>
<evidence type="ECO:0000313" key="2">
    <source>
        <dbReference type="Proteomes" id="UP000316213"/>
    </source>
</evidence>
<protein>
    <submittedName>
        <fullName evidence="1">Uncharacterized protein</fullName>
    </submittedName>
</protein>
<organism evidence="1 2">
    <name type="scientific">Neorhodopirellula pilleata</name>
    <dbReference type="NCBI Taxonomy" id="2714738"/>
    <lineage>
        <taxon>Bacteria</taxon>
        <taxon>Pseudomonadati</taxon>
        <taxon>Planctomycetota</taxon>
        <taxon>Planctomycetia</taxon>
        <taxon>Pirellulales</taxon>
        <taxon>Pirellulaceae</taxon>
        <taxon>Neorhodopirellula</taxon>
    </lineage>
</organism>
<dbReference type="Proteomes" id="UP000316213">
    <property type="component" value="Unassembled WGS sequence"/>
</dbReference>
<accession>A0A5C5ZY56</accession>
<dbReference type="AlphaFoldDB" id="A0A5C5ZY56"/>
<sequence>MFDAFQLIPALQIIFAHEIEFQENSFVELTVAQYDAMKRRGQPRHGKMYRIVHFEPEAIERTPEKITLELTIASESDRQLILDAVEFVHRASQSMSKENPTFADRLKYLRPRLPPIITQSSF</sequence>